<sequence>MLLLSALFGTKSVYLRLMKIFRYGAKGSEKAGVILNEKRYDVSVGNFQYNRDFFADVSNLERLQTYVLENSDKLKEIADDERIGTPLEVPSKILCVGLNFDDHVKETKLEQASEPIVFMKSVSAFNGPFDGITLPRSSVKSDWETELAIVIGKKASYVTEEEALDHVFGYVLHNDVTEREFQIERGGTWDKGKGCDTFAPIGPFIATKDEIKDVDHLRIWLKLNGELMQDGNTSDFIYRVPKLISYLSQFMSLLPGDIISTGSPAGSGMGKSPQRFLRDGDIIEYGIDGLGSAKQVISAYKTI</sequence>
<protein>
    <submittedName>
        <fullName evidence="4">2,4-diketo-3-deoxy-L-fuconate hydrolase</fullName>
        <ecNumber evidence="4">3.7.1.26</ecNumber>
    </submittedName>
</protein>
<keyword evidence="2" id="KW-0479">Metal-binding</keyword>
<keyword evidence="5" id="KW-1185">Reference proteome</keyword>
<dbReference type="PANTHER" id="PTHR42796:SF4">
    <property type="entry name" value="FUMARYLACETOACETATE HYDROLASE DOMAIN-CONTAINING PROTEIN 2A"/>
    <property type="match status" value="1"/>
</dbReference>
<feature type="domain" description="Fumarylacetoacetase-like C-terminal" evidence="3">
    <location>
        <begin position="92"/>
        <end position="296"/>
    </location>
</feature>
<dbReference type="InterPro" id="IPR036663">
    <property type="entry name" value="Fumarylacetoacetase_C_sf"/>
</dbReference>
<dbReference type="InterPro" id="IPR051121">
    <property type="entry name" value="FAH"/>
</dbReference>
<dbReference type="InterPro" id="IPR011234">
    <property type="entry name" value="Fumarylacetoacetase-like_C"/>
</dbReference>
<dbReference type="GO" id="GO:0016787">
    <property type="term" value="F:hydrolase activity"/>
    <property type="evidence" value="ECO:0007669"/>
    <property type="project" value="UniProtKB-KW"/>
</dbReference>
<name>A0ABU0U671_9SPHI</name>
<comment type="similarity">
    <text evidence="1">Belongs to the FAH family.</text>
</comment>
<reference evidence="4 5" key="1">
    <citation type="submission" date="2023-07" db="EMBL/GenBank/DDBJ databases">
        <title>Functional and genomic diversity of the sorghum phyllosphere microbiome.</title>
        <authorList>
            <person name="Shade A."/>
        </authorList>
    </citation>
    <scope>NUCLEOTIDE SEQUENCE [LARGE SCALE GENOMIC DNA]</scope>
    <source>
        <strain evidence="4 5">SORGH_AS_0892</strain>
    </source>
</reference>
<dbReference type="Proteomes" id="UP001244640">
    <property type="component" value="Unassembled WGS sequence"/>
</dbReference>
<comment type="caution">
    <text evidence="4">The sequence shown here is derived from an EMBL/GenBank/DDBJ whole genome shotgun (WGS) entry which is preliminary data.</text>
</comment>
<dbReference type="EMBL" id="JAUTBA010000001">
    <property type="protein sequence ID" value="MDQ1150457.1"/>
    <property type="molecule type" value="Genomic_DNA"/>
</dbReference>
<evidence type="ECO:0000259" key="3">
    <source>
        <dbReference type="Pfam" id="PF01557"/>
    </source>
</evidence>
<proteinExistence type="inferred from homology"/>
<evidence type="ECO:0000256" key="2">
    <source>
        <dbReference type="ARBA" id="ARBA00022723"/>
    </source>
</evidence>
<dbReference type="EC" id="3.7.1.26" evidence="4"/>
<evidence type="ECO:0000313" key="5">
    <source>
        <dbReference type="Proteomes" id="UP001244640"/>
    </source>
</evidence>
<dbReference type="SUPFAM" id="SSF56529">
    <property type="entry name" value="FAH"/>
    <property type="match status" value="1"/>
</dbReference>
<evidence type="ECO:0000256" key="1">
    <source>
        <dbReference type="ARBA" id="ARBA00010211"/>
    </source>
</evidence>
<dbReference type="Pfam" id="PF01557">
    <property type="entry name" value="FAA_hydrolase"/>
    <property type="match status" value="1"/>
</dbReference>
<evidence type="ECO:0000313" key="4">
    <source>
        <dbReference type="EMBL" id="MDQ1150457.1"/>
    </source>
</evidence>
<keyword evidence="4" id="KW-0378">Hydrolase</keyword>
<dbReference type="PANTHER" id="PTHR42796">
    <property type="entry name" value="FUMARYLACETOACETATE HYDROLASE DOMAIN-CONTAINING PROTEIN 2A-RELATED"/>
    <property type="match status" value="1"/>
</dbReference>
<organism evidence="4 5">
    <name type="scientific">Sphingobacterium zeae</name>
    <dbReference type="NCBI Taxonomy" id="1776859"/>
    <lineage>
        <taxon>Bacteria</taxon>
        <taxon>Pseudomonadati</taxon>
        <taxon>Bacteroidota</taxon>
        <taxon>Sphingobacteriia</taxon>
        <taxon>Sphingobacteriales</taxon>
        <taxon>Sphingobacteriaceae</taxon>
        <taxon>Sphingobacterium</taxon>
    </lineage>
</organism>
<dbReference type="Gene3D" id="3.90.850.10">
    <property type="entry name" value="Fumarylacetoacetase-like, C-terminal domain"/>
    <property type="match status" value="1"/>
</dbReference>
<gene>
    <name evidence="4" type="ORF">QE382_002441</name>
</gene>
<accession>A0ABU0U671</accession>